<accession>A0A0B6YKA9</accession>
<organism evidence="2">
    <name type="scientific">Arion vulgaris</name>
    <dbReference type="NCBI Taxonomy" id="1028688"/>
    <lineage>
        <taxon>Eukaryota</taxon>
        <taxon>Metazoa</taxon>
        <taxon>Spiralia</taxon>
        <taxon>Lophotrochozoa</taxon>
        <taxon>Mollusca</taxon>
        <taxon>Gastropoda</taxon>
        <taxon>Heterobranchia</taxon>
        <taxon>Euthyneura</taxon>
        <taxon>Panpulmonata</taxon>
        <taxon>Eupulmonata</taxon>
        <taxon>Stylommatophora</taxon>
        <taxon>Helicina</taxon>
        <taxon>Arionoidea</taxon>
        <taxon>Arionidae</taxon>
        <taxon>Arion</taxon>
    </lineage>
</organism>
<reference evidence="2" key="1">
    <citation type="submission" date="2014-12" db="EMBL/GenBank/DDBJ databases">
        <title>Insight into the proteome of Arion vulgaris.</title>
        <authorList>
            <person name="Aradska J."/>
            <person name="Bulat T."/>
            <person name="Smidak R."/>
            <person name="Sarate P."/>
            <person name="Gangsoo J."/>
            <person name="Sialana F."/>
            <person name="Bilban M."/>
            <person name="Lubec G."/>
        </authorList>
    </citation>
    <scope>NUCLEOTIDE SEQUENCE</scope>
    <source>
        <tissue evidence="2">Skin</tissue>
    </source>
</reference>
<proteinExistence type="predicted"/>
<feature type="region of interest" description="Disordered" evidence="1">
    <location>
        <begin position="72"/>
        <end position="94"/>
    </location>
</feature>
<evidence type="ECO:0000256" key="1">
    <source>
        <dbReference type="SAM" id="MobiDB-lite"/>
    </source>
</evidence>
<dbReference type="AlphaFoldDB" id="A0A0B6YKA9"/>
<dbReference type="EMBL" id="HACG01009381">
    <property type="protein sequence ID" value="CEK56246.1"/>
    <property type="molecule type" value="Transcribed_RNA"/>
</dbReference>
<feature type="non-terminal residue" evidence="2">
    <location>
        <position position="94"/>
    </location>
</feature>
<protein>
    <submittedName>
        <fullName evidence="2">Uncharacterized protein</fullName>
    </submittedName>
</protein>
<gene>
    <name evidence="2" type="primary">ORF27172</name>
</gene>
<sequence length="94" mass="11181">MSLGNTRTVHLAVRKNVGESGIFLQKDQQRNEQKKFGYKTRKLRHALRHTDEQEALIHEEIAKEEDRKKFNKTNKDFVRKNKQRFVPKEPAQHA</sequence>
<name>A0A0B6YKA9_9EUPU</name>
<evidence type="ECO:0000313" key="2">
    <source>
        <dbReference type="EMBL" id="CEK56246.1"/>
    </source>
</evidence>